<dbReference type="AlphaFoldDB" id="A0A8T0US42"/>
<gene>
    <name evidence="1" type="ORF">PVAP13_3KG208827</name>
</gene>
<reference evidence="1" key="1">
    <citation type="submission" date="2020-05" db="EMBL/GenBank/DDBJ databases">
        <title>WGS assembly of Panicum virgatum.</title>
        <authorList>
            <person name="Lovell J.T."/>
            <person name="Jenkins J."/>
            <person name="Shu S."/>
            <person name="Juenger T.E."/>
            <person name="Schmutz J."/>
        </authorList>
    </citation>
    <scope>NUCLEOTIDE SEQUENCE</scope>
    <source>
        <strain evidence="1">AP13</strain>
    </source>
</reference>
<proteinExistence type="predicted"/>
<accession>A0A8T0US42</accession>
<protein>
    <submittedName>
        <fullName evidence="1">Uncharacterized protein</fullName>
    </submittedName>
</protein>
<dbReference type="EMBL" id="CM029041">
    <property type="protein sequence ID" value="KAG2625520.1"/>
    <property type="molecule type" value="Genomic_DNA"/>
</dbReference>
<name>A0A8T0US42_PANVG</name>
<evidence type="ECO:0000313" key="2">
    <source>
        <dbReference type="Proteomes" id="UP000823388"/>
    </source>
</evidence>
<comment type="caution">
    <text evidence="1">The sequence shown here is derived from an EMBL/GenBank/DDBJ whole genome shotgun (WGS) entry which is preliminary data.</text>
</comment>
<sequence>MFFPTGSNDVTIHREFGYFVSDAHDDPNFWRLLDGVASERGAARAAHDAARRKPGIRFEQWRSIDSSFGTLLTKPEVLLLHQLSQALEWSTRRRGTAAQCRHPPCARELNPRLT</sequence>
<keyword evidence="2" id="KW-1185">Reference proteome</keyword>
<evidence type="ECO:0000313" key="1">
    <source>
        <dbReference type="EMBL" id="KAG2625520.1"/>
    </source>
</evidence>
<dbReference type="Proteomes" id="UP000823388">
    <property type="component" value="Chromosome 3K"/>
</dbReference>
<organism evidence="1 2">
    <name type="scientific">Panicum virgatum</name>
    <name type="common">Blackwell switchgrass</name>
    <dbReference type="NCBI Taxonomy" id="38727"/>
    <lineage>
        <taxon>Eukaryota</taxon>
        <taxon>Viridiplantae</taxon>
        <taxon>Streptophyta</taxon>
        <taxon>Embryophyta</taxon>
        <taxon>Tracheophyta</taxon>
        <taxon>Spermatophyta</taxon>
        <taxon>Magnoliopsida</taxon>
        <taxon>Liliopsida</taxon>
        <taxon>Poales</taxon>
        <taxon>Poaceae</taxon>
        <taxon>PACMAD clade</taxon>
        <taxon>Panicoideae</taxon>
        <taxon>Panicodae</taxon>
        <taxon>Paniceae</taxon>
        <taxon>Panicinae</taxon>
        <taxon>Panicum</taxon>
        <taxon>Panicum sect. Hiantes</taxon>
    </lineage>
</organism>